<name>A0A6I4SNI3_9SPHN</name>
<accession>A0A6I4SNI3</accession>
<evidence type="ECO:0000256" key="2">
    <source>
        <dbReference type="ARBA" id="ARBA00023136"/>
    </source>
</evidence>
<keyword evidence="7" id="KW-0675">Receptor</keyword>
<organism evidence="7 8">
    <name type="scientific">Pontixanthobacter gangjinensis</name>
    <dbReference type="NCBI Taxonomy" id="1028742"/>
    <lineage>
        <taxon>Bacteria</taxon>
        <taxon>Pseudomonadati</taxon>
        <taxon>Pseudomonadota</taxon>
        <taxon>Alphaproteobacteria</taxon>
        <taxon>Sphingomonadales</taxon>
        <taxon>Erythrobacteraceae</taxon>
        <taxon>Pontixanthobacter</taxon>
    </lineage>
</organism>
<proteinExistence type="predicted"/>
<comment type="caution">
    <text evidence="7">The sequence shown here is derived from an EMBL/GenBank/DDBJ whole genome shotgun (WGS) entry which is preliminary data.</text>
</comment>
<keyword evidence="8" id="KW-1185">Reference proteome</keyword>
<dbReference type="SUPFAM" id="SSF56935">
    <property type="entry name" value="Porins"/>
    <property type="match status" value="2"/>
</dbReference>
<gene>
    <name evidence="7" type="ORF">GRI36_11390</name>
</gene>
<feature type="compositionally biased region" description="Low complexity" evidence="4">
    <location>
        <begin position="661"/>
        <end position="670"/>
    </location>
</feature>
<feature type="compositionally biased region" description="Gly residues" evidence="4">
    <location>
        <begin position="648"/>
        <end position="660"/>
    </location>
</feature>
<feature type="chain" id="PRO_5026131759" evidence="5">
    <location>
        <begin position="24"/>
        <end position="961"/>
    </location>
</feature>
<evidence type="ECO:0000259" key="6">
    <source>
        <dbReference type="Pfam" id="PF07715"/>
    </source>
</evidence>
<dbReference type="Pfam" id="PF07715">
    <property type="entry name" value="Plug"/>
    <property type="match status" value="1"/>
</dbReference>
<evidence type="ECO:0000256" key="5">
    <source>
        <dbReference type="SAM" id="SignalP"/>
    </source>
</evidence>
<keyword evidence="2" id="KW-0472">Membrane</keyword>
<dbReference type="PANTHER" id="PTHR47234">
    <property type="match status" value="1"/>
</dbReference>
<evidence type="ECO:0000313" key="8">
    <source>
        <dbReference type="Proteomes" id="UP000468943"/>
    </source>
</evidence>
<evidence type="ECO:0000256" key="4">
    <source>
        <dbReference type="SAM" id="MobiDB-lite"/>
    </source>
</evidence>
<dbReference type="Proteomes" id="UP000468943">
    <property type="component" value="Unassembled WGS sequence"/>
</dbReference>
<dbReference type="Gene3D" id="2.40.170.20">
    <property type="entry name" value="TonB-dependent receptor, beta-barrel domain"/>
    <property type="match status" value="2"/>
</dbReference>
<dbReference type="InterPro" id="IPR036942">
    <property type="entry name" value="Beta-barrel_TonB_sf"/>
</dbReference>
<dbReference type="InterPro" id="IPR012910">
    <property type="entry name" value="Plug_dom"/>
</dbReference>
<evidence type="ECO:0000256" key="1">
    <source>
        <dbReference type="ARBA" id="ARBA00004442"/>
    </source>
</evidence>
<feature type="domain" description="TonB-dependent receptor plug" evidence="6">
    <location>
        <begin position="75"/>
        <end position="145"/>
    </location>
</feature>
<protein>
    <submittedName>
        <fullName evidence="7">TonB-dependent receptor plug domain-containing protein</fullName>
    </submittedName>
</protein>
<dbReference type="OrthoDB" id="7224136at2"/>
<dbReference type="Gene3D" id="2.170.130.10">
    <property type="entry name" value="TonB-dependent receptor, plug domain"/>
    <property type="match status" value="1"/>
</dbReference>
<dbReference type="PANTHER" id="PTHR47234:SF3">
    <property type="entry name" value="SECRETIN_TONB SHORT N-TERMINAL DOMAIN-CONTAINING PROTEIN"/>
    <property type="match status" value="1"/>
</dbReference>
<feature type="compositionally biased region" description="Low complexity" evidence="4">
    <location>
        <begin position="769"/>
        <end position="787"/>
    </location>
</feature>
<feature type="signal peptide" evidence="5">
    <location>
        <begin position="1"/>
        <end position="23"/>
    </location>
</feature>
<evidence type="ECO:0000313" key="7">
    <source>
        <dbReference type="EMBL" id="MXO57481.1"/>
    </source>
</evidence>
<dbReference type="GO" id="GO:0009279">
    <property type="term" value="C:cell outer membrane"/>
    <property type="evidence" value="ECO:0007669"/>
    <property type="project" value="UniProtKB-SubCell"/>
</dbReference>
<dbReference type="RefSeq" id="WP_160598556.1">
    <property type="nucleotide sequence ID" value="NZ_WTYS01000001.1"/>
</dbReference>
<dbReference type="EMBL" id="WTYS01000001">
    <property type="protein sequence ID" value="MXO57481.1"/>
    <property type="molecule type" value="Genomic_DNA"/>
</dbReference>
<comment type="subcellular location">
    <subcellularLocation>
        <location evidence="1">Cell outer membrane</location>
    </subcellularLocation>
</comment>
<evidence type="ECO:0000256" key="3">
    <source>
        <dbReference type="ARBA" id="ARBA00023237"/>
    </source>
</evidence>
<sequence length="961" mass="102759">MIASRLLHSCALIALVAPSLTYAQDSGSEGGLDIDIGSEAPPPEQRMDEPEEFMEMGDILVLGERLRSQVDTEQAPTLVLNEEDIAAYGANSIADLVAAIEPQTSSSRGRGGGRPVFLVNGVRIGSFREFRSYPPEAIEKVEVLPEETAQKFGFSADRRVVNFILKDNFSAITVAGEYEQPDRGGYSVTEQEATLLKITKAGRINFNVQASDVSLLTEAERNIDQATTSVLGLATDPDPAGFRSLIADTARFQADANFATAFIDSGTSISLNGTFVRNDSRSLAGIDSVVLTDPNLSSVLRTFNEENPLERRTRTDTFSSSGSMNQPLGDFILTVTADGSVSDSRTEIDRRADTRQLVIDAAAGDLAIDGALPDFADAGFDIANQKTYSASSKATVRGSPFYVPAGDVNATFDLGYDWTRIESNDTRSGTAVQLKRGDLSGGFNIAIPITSTRDDVLAAFGSITLNGQAGFNNYSDFGTLYRWSGGVNWSPADSLDLQATFVWREVPPSLNQLGSPLVTNFNVTTFDLATGDTALVDVTSGGNLALKAETQSDWTFSANWEIIDNARFQASYSRIKSDDVSSSFPFLTPEIEAAFPDRVTRDAAGKLTALDLRPIDYFQTRTERLSFGLNLNGTIGKAPEESGPPPGVGRGRPAGAGGPPAGAATASESGGAEGAGERHGGRGGFGGQMTAEQREQFAAFRSRLCQDDGEDFLTRLAEAVARGETLEELPDLDPAQAQRMLSRFTAEDGTVDKERVAQFRSRVCSIETGSDGPPAQASASGGRPSGAREGGRRGGGSFGGGDGRARYFFNLTHNVELKREILIAPNGPRLDLLDGDSLSTTGTPTHTSRLEAGLFKGGFGTRLSGSYTGSARIDGGGALNGTALSIDDLATFDIRLFADLGTVLKKEEGFLKGLRVAFRVDNVFDRRRIIRDENGDIPLSYQPLLLDPTGRYIGIDLRKQF</sequence>
<dbReference type="AlphaFoldDB" id="A0A6I4SNI3"/>
<feature type="region of interest" description="Disordered" evidence="4">
    <location>
        <begin position="765"/>
        <end position="799"/>
    </location>
</feature>
<reference evidence="7 8" key="1">
    <citation type="submission" date="2019-12" db="EMBL/GenBank/DDBJ databases">
        <title>Genomic-based taxomic classification of the family Erythrobacteraceae.</title>
        <authorList>
            <person name="Xu L."/>
        </authorList>
    </citation>
    <scope>NUCLEOTIDE SEQUENCE [LARGE SCALE GENOMIC DNA]</scope>
    <source>
        <strain evidence="7 8">JCM 17802</strain>
    </source>
</reference>
<feature type="region of interest" description="Disordered" evidence="4">
    <location>
        <begin position="28"/>
        <end position="47"/>
    </location>
</feature>
<feature type="region of interest" description="Disordered" evidence="4">
    <location>
        <begin position="634"/>
        <end position="688"/>
    </location>
</feature>
<keyword evidence="3" id="KW-0998">Cell outer membrane</keyword>
<dbReference type="InterPro" id="IPR037066">
    <property type="entry name" value="Plug_dom_sf"/>
</dbReference>
<keyword evidence="5" id="KW-0732">Signal</keyword>